<dbReference type="InterPro" id="IPR020568">
    <property type="entry name" value="Ribosomal_Su5_D2-typ_SF"/>
</dbReference>
<dbReference type="SUPFAM" id="SSF52540">
    <property type="entry name" value="P-loop containing nucleoside triphosphate hydrolases"/>
    <property type="match status" value="1"/>
</dbReference>
<keyword evidence="4" id="KW-0251">Elongation factor</keyword>
<dbReference type="NCBIfam" id="NF009377">
    <property type="entry name" value="PRK12740.1-1"/>
    <property type="match status" value="1"/>
</dbReference>
<accession>U2RJI9</accession>
<dbReference type="AlphaFoldDB" id="U2RJI9"/>
<protein>
    <submittedName>
        <fullName evidence="4">Translation elongation factor G</fullName>
    </submittedName>
</protein>
<dbReference type="InterPro" id="IPR041095">
    <property type="entry name" value="EFG_II"/>
</dbReference>
<evidence type="ECO:0000256" key="2">
    <source>
        <dbReference type="ARBA" id="ARBA00023134"/>
    </source>
</evidence>
<dbReference type="InterPro" id="IPR000640">
    <property type="entry name" value="EFG_V-like"/>
</dbReference>
<dbReference type="InterPro" id="IPR005517">
    <property type="entry name" value="Transl_elong_EFG/EF2_IV"/>
</dbReference>
<dbReference type="GO" id="GO:0005525">
    <property type="term" value="F:GTP binding"/>
    <property type="evidence" value="ECO:0007669"/>
    <property type="project" value="UniProtKB-KW"/>
</dbReference>
<dbReference type="EMBL" id="ACVN02000290">
    <property type="protein sequence ID" value="ERK50877.1"/>
    <property type="molecule type" value="Genomic_DNA"/>
</dbReference>
<dbReference type="Proteomes" id="UP000017052">
    <property type="component" value="Unassembled WGS sequence"/>
</dbReference>
<dbReference type="SUPFAM" id="SSF54211">
    <property type="entry name" value="Ribosomal protein S5 domain 2-like"/>
    <property type="match status" value="1"/>
</dbReference>
<sequence length="704" mass="75088">MHMSSKTNTAPRIQGPEDLRNVVLVGSAGSGKTTLFQNLLRARIPDHRPDKEDAERTSTLALASVVDHNDTAGDDVVVNLLDAPGHPDFAGELRAGLRAADGAVFVISAADGLDPITTSLWAECAATGMPRAIVITKLDTDKADFEATLDAITTAFGSGTHPAYLPLEDEDGQVIGNMSLLTGHVHDYSSGRRVTTDADEAQRSLIEAFRTDYVESIITESEDDALLERYFNGDELNNDQVVEALLSAMYHGNFFPVIPVRLDGIGTEEILGLVHRGFPHPNRRTLPLVVDADDEPIDPQLGSVEGPLLAESIRTIADPYAGHLSMVRVYSGVLTPEAAVHVAGHREGITGVRHGREDHDDTERIGLLTVPAGTGTAPVDRAIAGQIVYVAKLSRTDTSDTLSDPGHPAVIEPWELPEPLLPTAIEAAGRGDEDKLATALGRLLVEDPTVRVGRDPDTDQMLLWTMGQAHRDLVLARLRGRYGVQVTTPPVRVGLRETFVAPAEGHGRHVKQSGGHGQYAICDIRVEPGERGSGFTFVDEVVGGAVPRQFIGSVEKGIAAQLAKGTISGHPMVDVRVTLHDGKAHSVDSSDMAFQSAGALALREAANPATVALLEPIDEIAVHCPNEYLGAVMTDLSNRRGQVSGTEPGDDGFTTVTARVPVLELLEYAIDLRGIARGAASFTRARSGFELMPATKAAAHLGEH</sequence>
<feature type="domain" description="Tr-type G" evidence="3">
    <location>
        <begin position="17"/>
        <end position="301"/>
    </location>
</feature>
<evidence type="ECO:0000313" key="5">
    <source>
        <dbReference type="Proteomes" id="UP000017052"/>
    </source>
</evidence>
<dbReference type="Gene3D" id="3.30.70.240">
    <property type="match status" value="1"/>
</dbReference>
<dbReference type="NCBIfam" id="TIGR00231">
    <property type="entry name" value="small_GTP"/>
    <property type="match status" value="1"/>
</dbReference>
<dbReference type="SMART" id="SM00889">
    <property type="entry name" value="EFG_IV"/>
    <property type="match status" value="1"/>
</dbReference>
<dbReference type="PRINTS" id="PR00315">
    <property type="entry name" value="ELONGATNFCT"/>
</dbReference>
<dbReference type="PROSITE" id="PS51722">
    <property type="entry name" value="G_TR_2"/>
    <property type="match status" value="1"/>
</dbReference>
<name>U2RJI9_9ACTN</name>
<organism evidence="4 5">
    <name type="scientific">Propionibacterium acidifaciens F0233</name>
    <dbReference type="NCBI Taxonomy" id="553198"/>
    <lineage>
        <taxon>Bacteria</taxon>
        <taxon>Bacillati</taxon>
        <taxon>Actinomycetota</taxon>
        <taxon>Actinomycetes</taxon>
        <taxon>Propionibacteriales</taxon>
        <taxon>Propionibacteriaceae</taxon>
        <taxon>Propionibacterium</taxon>
    </lineage>
</organism>
<dbReference type="Pfam" id="PF00679">
    <property type="entry name" value="EFG_C"/>
    <property type="match status" value="1"/>
</dbReference>
<dbReference type="InterPro" id="IPR047872">
    <property type="entry name" value="EFG_IV"/>
</dbReference>
<evidence type="ECO:0000256" key="1">
    <source>
        <dbReference type="ARBA" id="ARBA00022741"/>
    </source>
</evidence>
<dbReference type="SUPFAM" id="SSF50447">
    <property type="entry name" value="Translation proteins"/>
    <property type="match status" value="1"/>
</dbReference>
<dbReference type="InterPro" id="IPR009000">
    <property type="entry name" value="Transl_B-barrel_sf"/>
</dbReference>
<dbReference type="CDD" id="cd03713">
    <property type="entry name" value="EFG_mtEFG_C"/>
    <property type="match status" value="1"/>
</dbReference>
<gene>
    <name evidence="4" type="ORF">HMPREF0682_0568</name>
</gene>
<comment type="caution">
    <text evidence="4">The sequence shown here is derived from an EMBL/GenBank/DDBJ whole genome shotgun (WGS) entry which is preliminary data.</text>
</comment>
<dbReference type="GO" id="GO:0003924">
    <property type="term" value="F:GTPase activity"/>
    <property type="evidence" value="ECO:0007669"/>
    <property type="project" value="InterPro"/>
</dbReference>
<evidence type="ECO:0000259" key="3">
    <source>
        <dbReference type="PROSITE" id="PS51722"/>
    </source>
</evidence>
<dbReference type="InterPro" id="IPR035647">
    <property type="entry name" value="EFG_III/V"/>
</dbReference>
<dbReference type="SUPFAM" id="SSF54980">
    <property type="entry name" value="EF-G C-terminal domain-like"/>
    <property type="match status" value="2"/>
</dbReference>
<dbReference type="Gene3D" id="3.30.230.10">
    <property type="match status" value="1"/>
</dbReference>
<dbReference type="InterPro" id="IPR035649">
    <property type="entry name" value="EFG_V"/>
</dbReference>
<reference evidence="4" key="1">
    <citation type="submission" date="2013-08" db="EMBL/GenBank/DDBJ databases">
        <authorList>
            <person name="Durkin A.S."/>
            <person name="Haft D.R."/>
            <person name="McCorrison J."/>
            <person name="Torralba M."/>
            <person name="Gillis M."/>
            <person name="Haft D.H."/>
            <person name="Methe B."/>
            <person name="Sutton G."/>
            <person name="Nelson K.E."/>
        </authorList>
    </citation>
    <scope>NUCLEOTIDE SEQUENCE [LARGE SCALE GENOMIC DNA]</scope>
    <source>
        <strain evidence="4">F0233</strain>
    </source>
</reference>
<keyword evidence="2" id="KW-0342">GTP-binding</keyword>
<keyword evidence="1" id="KW-0547">Nucleotide-binding</keyword>
<dbReference type="FunFam" id="3.30.230.10:FF:000003">
    <property type="entry name" value="Elongation factor G"/>
    <property type="match status" value="1"/>
</dbReference>
<dbReference type="Pfam" id="PF00009">
    <property type="entry name" value="GTP_EFTU"/>
    <property type="match status" value="1"/>
</dbReference>
<keyword evidence="5" id="KW-1185">Reference proteome</keyword>
<dbReference type="InterPro" id="IPR005225">
    <property type="entry name" value="Small_GTP-bd"/>
</dbReference>
<dbReference type="GO" id="GO:0032790">
    <property type="term" value="P:ribosome disassembly"/>
    <property type="evidence" value="ECO:0007669"/>
    <property type="project" value="TreeGrafter"/>
</dbReference>
<dbReference type="GO" id="GO:0003746">
    <property type="term" value="F:translation elongation factor activity"/>
    <property type="evidence" value="ECO:0007669"/>
    <property type="project" value="UniProtKB-KW"/>
</dbReference>
<dbReference type="InterPro" id="IPR000795">
    <property type="entry name" value="T_Tr_GTP-bd_dom"/>
</dbReference>
<dbReference type="InterPro" id="IPR014721">
    <property type="entry name" value="Ribsml_uS5_D2-typ_fold_subgr"/>
</dbReference>
<dbReference type="CDD" id="cd16262">
    <property type="entry name" value="EFG_III"/>
    <property type="match status" value="1"/>
</dbReference>
<dbReference type="PANTHER" id="PTHR43261">
    <property type="entry name" value="TRANSLATION ELONGATION FACTOR G-RELATED"/>
    <property type="match status" value="1"/>
</dbReference>
<dbReference type="SMART" id="SM00838">
    <property type="entry name" value="EFG_C"/>
    <property type="match status" value="1"/>
</dbReference>
<dbReference type="PANTHER" id="PTHR43261:SF6">
    <property type="entry name" value="ELONGATION FACTOR G-LIKE PROTEIN"/>
    <property type="match status" value="1"/>
</dbReference>
<dbReference type="FunFam" id="3.30.70.240:FF:000001">
    <property type="entry name" value="Elongation factor G"/>
    <property type="match status" value="1"/>
</dbReference>
<dbReference type="Pfam" id="PF14492">
    <property type="entry name" value="EFG_III"/>
    <property type="match status" value="1"/>
</dbReference>
<keyword evidence="4" id="KW-0648">Protein biosynthesis</keyword>
<dbReference type="InterPro" id="IPR009022">
    <property type="entry name" value="EFG_III"/>
</dbReference>
<dbReference type="Gene3D" id="2.40.30.10">
    <property type="entry name" value="Translation factors"/>
    <property type="match status" value="1"/>
</dbReference>
<dbReference type="Gene3D" id="3.40.50.300">
    <property type="entry name" value="P-loop containing nucleotide triphosphate hydrolases"/>
    <property type="match status" value="1"/>
</dbReference>
<dbReference type="Gene3D" id="3.30.70.870">
    <property type="entry name" value="Elongation Factor G (Translational Gtpase), domain 3"/>
    <property type="match status" value="1"/>
</dbReference>
<dbReference type="Pfam" id="PF03764">
    <property type="entry name" value="EFG_IV"/>
    <property type="match status" value="1"/>
</dbReference>
<dbReference type="CDD" id="cd01434">
    <property type="entry name" value="EFG_mtEFG1_IV"/>
    <property type="match status" value="1"/>
</dbReference>
<dbReference type="InterPro" id="IPR027417">
    <property type="entry name" value="P-loop_NTPase"/>
</dbReference>
<proteinExistence type="predicted"/>
<evidence type="ECO:0000313" key="4">
    <source>
        <dbReference type="EMBL" id="ERK50877.1"/>
    </source>
</evidence>